<dbReference type="EMBL" id="GBRH01230999">
    <property type="protein sequence ID" value="JAD66896.1"/>
    <property type="molecule type" value="Transcribed_RNA"/>
</dbReference>
<name>A0A0A9BU97_ARUDO</name>
<reference evidence="1" key="2">
    <citation type="journal article" date="2015" name="Data Brief">
        <title>Shoot transcriptome of the giant reed, Arundo donax.</title>
        <authorList>
            <person name="Barrero R.A."/>
            <person name="Guerrero F.D."/>
            <person name="Moolhuijzen P."/>
            <person name="Goolsby J.A."/>
            <person name="Tidwell J."/>
            <person name="Bellgard S.E."/>
            <person name="Bellgard M.I."/>
        </authorList>
    </citation>
    <scope>NUCLEOTIDE SEQUENCE</scope>
    <source>
        <tissue evidence="1">Shoot tissue taken approximately 20 cm above the soil surface</tissue>
    </source>
</reference>
<proteinExistence type="predicted"/>
<protein>
    <submittedName>
        <fullName evidence="1">Uncharacterized protein</fullName>
    </submittedName>
</protein>
<reference evidence="1" key="1">
    <citation type="submission" date="2014-09" db="EMBL/GenBank/DDBJ databases">
        <authorList>
            <person name="Magalhaes I.L.F."/>
            <person name="Oliveira U."/>
            <person name="Santos F.R."/>
            <person name="Vidigal T.H.D.A."/>
            <person name="Brescovit A.D."/>
            <person name="Santos A.J."/>
        </authorList>
    </citation>
    <scope>NUCLEOTIDE SEQUENCE</scope>
    <source>
        <tissue evidence="1">Shoot tissue taken approximately 20 cm above the soil surface</tissue>
    </source>
</reference>
<dbReference type="AlphaFoldDB" id="A0A0A9BU97"/>
<accession>A0A0A9BU97</accession>
<sequence length="67" mass="7490">MPLQFGHENNYNDPSLFFPLINDRTSWICSMLRIIEGASCLKAMDLSDALRINGFSCSASYSCDGHD</sequence>
<organism evidence="1">
    <name type="scientific">Arundo donax</name>
    <name type="common">Giant reed</name>
    <name type="synonym">Donax arundinaceus</name>
    <dbReference type="NCBI Taxonomy" id="35708"/>
    <lineage>
        <taxon>Eukaryota</taxon>
        <taxon>Viridiplantae</taxon>
        <taxon>Streptophyta</taxon>
        <taxon>Embryophyta</taxon>
        <taxon>Tracheophyta</taxon>
        <taxon>Spermatophyta</taxon>
        <taxon>Magnoliopsida</taxon>
        <taxon>Liliopsida</taxon>
        <taxon>Poales</taxon>
        <taxon>Poaceae</taxon>
        <taxon>PACMAD clade</taxon>
        <taxon>Arundinoideae</taxon>
        <taxon>Arundineae</taxon>
        <taxon>Arundo</taxon>
    </lineage>
</organism>
<evidence type="ECO:0000313" key="1">
    <source>
        <dbReference type="EMBL" id="JAD66896.1"/>
    </source>
</evidence>